<organism evidence="2 3">
    <name type="scientific">Polyplosphaeria fusca</name>
    <dbReference type="NCBI Taxonomy" id="682080"/>
    <lineage>
        <taxon>Eukaryota</taxon>
        <taxon>Fungi</taxon>
        <taxon>Dikarya</taxon>
        <taxon>Ascomycota</taxon>
        <taxon>Pezizomycotina</taxon>
        <taxon>Dothideomycetes</taxon>
        <taxon>Pleosporomycetidae</taxon>
        <taxon>Pleosporales</taxon>
        <taxon>Tetraplosphaeriaceae</taxon>
        <taxon>Polyplosphaeria</taxon>
    </lineage>
</organism>
<name>A0A9P4QJY4_9PLEO</name>
<reference evidence="2" key="1">
    <citation type="journal article" date="2020" name="Stud. Mycol.">
        <title>101 Dothideomycetes genomes: a test case for predicting lifestyles and emergence of pathogens.</title>
        <authorList>
            <person name="Haridas S."/>
            <person name="Albert R."/>
            <person name="Binder M."/>
            <person name="Bloem J."/>
            <person name="Labutti K."/>
            <person name="Salamov A."/>
            <person name="Andreopoulos B."/>
            <person name="Baker S."/>
            <person name="Barry K."/>
            <person name="Bills G."/>
            <person name="Bluhm B."/>
            <person name="Cannon C."/>
            <person name="Castanera R."/>
            <person name="Culley D."/>
            <person name="Daum C."/>
            <person name="Ezra D."/>
            <person name="Gonzalez J."/>
            <person name="Henrissat B."/>
            <person name="Kuo A."/>
            <person name="Liang C."/>
            <person name="Lipzen A."/>
            <person name="Lutzoni F."/>
            <person name="Magnuson J."/>
            <person name="Mondo S."/>
            <person name="Nolan M."/>
            <person name="Ohm R."/>
            <person name="Pangilinan J."/>
            <person name="Park H.-J."/>
            <person name="Ramirez L."/>
            <person name="Alfaro M."/>
            <person name="Sun H."/>
            <person name="Tritt A."/>
            <person name="Yoshinaga Y."/>
            <person name="Zwiers L.-H."/>
            <person name="Turgeon B."/>
            <person name="Goodwin S."/>
            <person name="Spatafora J."/>
            <person name="Crous P."/>
            <person name="Grigoriev I."/>
        </authorList>
    </citation>
    <scope>NUCLEOTIDE SEQUENCE</scope>
    <source>
        <strain evidence="2">CBS 125425</strain>
    </source>
</reference>
<dbReference type="AlphaFoldDB" id="A0A9P4QJY4"/>
<evidence type="ECO:0000313" key="2">
    <source>
        <dbReference type="EMBL" id="KAF2727700.1"/>
    </source>
</evidence>
<evidence type="ECO:0000256" key="1">
    <source>
        <dbReference type="SAM" id="SignalP"/>
    </source>
</evidence>
<comment type="caution">
    <text evidence="2">The sequence shown here is derived from an EMBL/GenBank/DDBJ whole genome shotgun (WGS) entry which is preliminary data.</text>
</comment>
<dbReference type="EMBL" id="ML996317">
    <property type="protein sequence ID" value="KAF2727700.1"/>
    <property type="molecule type" value="Genomic_DNA"/>
</dbReference>
<accession>A0A9P4QJY4</accession>
<sequence>MKFTLALAALATLAAHVAADGTIRMCSGRNGDGTCGQPSYVPPKNGNGKCVTWAGASATQVSADSGYCFTVYTTSNCGSGARKVPTNWINGPWKALSYDRC</sequence>
<dbReference type="OrthoDB" id="4698496at2759"/>
<keyword evidence="1" id="KW-0732">Signal</keyword>
<gene>
    <name evidence="2" type="ORF">EJ04DRAFT_529225</name>
</gene>
<evidence type="ECO:0000313" key="3">
    <source>
        <dbReference type="Proteomes" id="UP000799444"/>
    </source>
</evidence>
<feature type="chain" id="PRO_5040199820" evidence="1">
    <location>
        <begin position="20"/>
        <end position="101"/>
    </location>
</feature>
<protein>
    <submittedName>
        <fullName evidence="2">Uncharacterized protein</fullName>
    </submittedName>
</protein>
<dbReference type="Proteomes" id="UP000799444">
    <property type="component" value="Unassembled WGS sequence"/>
</dbReference>
<keyword evidence="3" id="KW-1185">Reference proteome</keyword>
<feature type="signal peptide" evidence="1">
    <location>
        <begin position="1"/>
        <end position="19"/>
    </location>
</feature>
<proteinExistence type="predicted"/>